<dbReference type="EMBL" id="BA000001">
    <property type="protein sequence ID" value="BAA30297.1"/>
    <property type="molecule type" value="Genomic_DNA"/>
</dbReference>
<dbReference type="AlphaFoldDB" id="O58899"/>
<dbReference type="PIR" id="G71062">
    <property type="entry name" value="G71062"/>
</dbReference>
<protein>
    <submittedName>
        <fullName evidence="2">Uncharacterized protein</fullName>
    </submittedName>
</protein>
<reference evidence="2 3" key="1">
    <citation type="journal article" date="1998" name="DNA Res.">
        <title>Complete sequence and gene organization of the genome of a hyper-thermophilic archaebacterium, Pyrococcus horikoshii OT3.</title>
        <authorList>
            <person name="Kawarabayasi Y."/>
            <person name="Sawada M."/>
            <person name="Horikawa H."/>
            <person name="Haikawa Y."/>
            <person name="Hino Y."/>
            <person name="Yamamoto S."/>
            <person name="Sekine M."/>
            <person name="Baba S."/>
            <person name="Kosugi H."/>
            <person name="Hosoyama A."/>
            <person name="Nagai Y."/>
            <person name="Sakai M."/>
            <person name="Ogura K."/>
            <person name="Otuka R."/>
            <person name="Nakazawa H."/>
            <person name="Takamiya M."/>
            <person name="Ohfuku Y."/>
            <person name="Funahashi T."/>
            <person name="Tanaka T."/>
            <person name="Kudoh Y."/>
            <person name="Yamazaki J."/>
            <person name="Kushida N."/>
            <person name="Oguchi A."/>
            <person name="Aoki K."/>
            <person name="Nakamura Y."/>
            <person name="Robb T.F."/>
            <person name="Horikoshi K."/>
            <person name="Masuchi Y."/>
            <person name="Shizuya H."/>
            <person name="Kikuchi H."/>
        </authorList>
    </citation>
    <scope>NUCLEOTIDE SEQUENCE [LARGE SCALE GENOMIC DNA]</scope>
    <source>
        <strain evidence="3">ATCC 700860 / DSM 12428 / JCM 9974 / NBRC 100139 / OT-3</strain>
    </source>
</reference>
<accession>O58899</accession>
<evidence type="ECO:0000313" key="2">
    <source>
        <dbReference type="EMBL" id="BAA30297.1"/>
    </source>
</evidence>
<dbReference type="Proteomes" id="UP000000752">
    <property type="component" value="Chromosome"/>
</dbReference>
<keyword evidence="1" id="KW-1133">Transmembrane helix</keyword>
<keyword evidence="3" id="KW-1185">Reference proteome</keyword>
<dbReference type="KEGG" id="pho:PH1197"/>
<gene>
    <name evidence="2" type="ordered locus">PH1197</name>
</gene>
<proteinExistence type="predicted"/>
<evidence type="ECO:0000256" key="1">
    <source>
        <dbReference type="SAM" id="Phobius"/>
    </source>
</evidence>
<feature type="transmembrane region" description="Helical" evidence="1">
    <location>
        <begin position="149"/>
        <end position="171"/>
    </location>
</feature>
<organism evidence="2 3">
    <name type="scientific">Pyrococcus horikoshii (strain ATCC 700860 / DSM 12428 / JCM 9974 / NBRC 100139 / OT-3)</name>
    <dbReference type="NCBI Taxonomy" id="70601"/>
    <lineage>
        <taxon>Archaea</taxon>
        <taxon>Methanobacteriati</taxon>
        <taxon>Methanobacteriota</taxon>
        <taxon>Thermococci</taxon>
        <taxon>Thermococcales</taxon>
        <taxon>Thermococcaceae</taxon>
        <taxon>Pyrococcus</taxon>
    </lineage>
</organism>
<sequence length="240" mass="26389">MIFFTSEFLIGVSSMNSCNDTFLISWNEIVFLLSSLFEVEQSSFPSFELHTLSFNFCSIWAPIIYPITAPPTNPTRVPTGPNTDPIAAPAFDAAQIPARAPADPPSTLFFKVLKNPFTLSVIELNENAAAGSAYIETRSISIITELARAFFLLSSLFCSFSLIPLLSCFFLKIEKSHTAHLLLNAAMNKSNTNTPTPTQSQVSEPSPIGNENPLPLLSIIKWTVSWNCTESPSRTFKVKS</sequence>
<name>O58899_PYRHO</name>
<keyword evidence="1" id="KW-0472">Membrane</keyword>
<keyword evidence="1" id="KW-0812">Transmembrane</keyword>
<dbReference type="EnsemblBacteria" id="BAA30297">
    <property type="protein sequence ID" value="BAA30297"/>
    <property type="gene ID" value="BAA30297"/>
</dbReference>
<evidence type="ECO:0000313" key="3">
    <source>
        <dbReference type="Proteomes" id="UP000000752"/>
    </source>
</evidence>